<sequence>MAASISFSDTNSGLQVGINNGRIESYLPPERPETPPNPSAIIPFSRDRDFVERGAILDQIHQKCCILGSRTALIGLGGVGKSQLAIEYAFRTRERSPETWILWVHASNAARFEQSYRDIADRVKVFGRRDPKVNIFKLVHDWLCDERRKWVLILDNVDDAGFLFGGTGQNRAEDSPLVSYLPQCQHGAILVTTRSKTTALELVEERDFILVEPMDKTDAVVLFKKKLSNQNDNGSITELVTALEYMPLAIVQAAAYISKRTPRCSVRQYLEKFRENDRKRASLLDFEGGKLRRDRDAKNSIIITWQISFDHIRKIRSSAAELLSLMSFFDRQGIPETLLRGQNEPRDARPDEEDNNAEDNVDNDDNDDSSEDDDVSTDEHEEFENDISTLRSYSFISFNANESSFEMHGLVQLATRRWLEAQGQQEKWKQHFIRNLYLELPGGQHENWATCQTLFPHAQSAARQKPEEQESLKMWATILYRAAWYAEQIGNGATAEEMSVAAMKARKKLLGREHQDTLWSMLLVGAVYNFRGQWDAAESLFVQLGVDHPSTLTSMANLASTFWNQGRWEEAESLFVQVMETRKSKLGVDHPDTLTSMNNLARTFKSKGEEGKAIKLMEDCVGRLKRILGPGHPHTKSSEDALIHWRMEDLD</sequence>
<feature type="compositionally biased region" description="Acidic residues" evidence="1">
    <location>
        <begin position="350"/>
        <end position="385"/>
    </location>
</feature>
<dbReference type="GO" id="GO:0043531">
    <property type="term" value="F:ADP binding"/>
    <property type="evidence" value="ECO:0007669"/>
    <property type="project" value="InterPro"/>
</dbReference>
<feature type="domain" description="DUF7779" evidence="3">
    <location>
        <begin position="313"/>
        <end position="420"/>
    </location>
</feature>
<evidence type="ECO:0000256" key="1">
    <source>
        <dbReference type="SAM" id="MobiDB-lite"/>
    </source>
</evidence>
<proteinExistence type="predicted"/>
<dbReference type="Pfam" id="PF00931">
    <property type="entry name" value="NB-ARC"/>
    <property type="match status" value="1"/>
</dbReference>
<accession>A0A6G1GKV4</accession>
<dbReference type="PANTHER" id="PTHR46082:SF6">
    <property type="entry name" value="AAA+ ATPASE DOMAIN-CONTAINING PROTEIN-RELATED"/>
    <property type="match status" value="1"/>
</dbReference>
<dbReference type="InterPro" id="IPR002182">
    <property type="entry name" value="NB-ARC"/>
</dbReference>
<evidence type="ECO:0000313" key="4">
    <source>
        <dbReference type="EMBL" id="KAF1981387.1"/>
    </source>
</evidence>
<feature type="domain" description="NB-ARC" evidence="2">
    <location>
        <begin position="72"/>
        <end position="231"/>
    </location>
</feature>
<protein>
    <submittedName>
        <fullName evidence="4">Uncharacterized protein</fullName>
    </submittedName>
</protein>
<dbReference type="SUPFAM" id="SSF52540">
    <property type="entry name" value="P-loop containing nucleoside triphosphate hydrolases"/>
    <property type="match status" value="1"/>
</dbReference>
<name>A0A6G1GKV4_9PEZI</name>
<gene>
    <name evidence="4" type="ORF">K402DRAFT_449234</name>
</gene>
<dbReference type="SUPFAM" id="SSF48452">
    <property type="entry name" value="TPR-like"/>
    <property type="match status" value="1"/>
</dbReference>
<dbReference type="AlphaFoldDB" id="A0A6G1GKV4"/>
<dbReference type="InterPro" id="IPR011990">
    <property type="entry name" value="TPR-like_helical_dom_sf"/>
</dbReference>
<dbReference type="InterPro" id="IPR027417">
    <property type="entry name" value="P-loop_NTPase"/>
</dbReference>
<dbReference type="InterPro" id="IPR053137">
    <property type="entry name" value="NLR-like"/>
</dbReference>
<dbReference type="Pfam" id="PF13424">
    <property type="entry name" value="TPR_12"/>
    <property type="match status" value="2"/>
</dbReference>
<dbReference type="Gene3D" id="1.25.40.10">
    <property type="entry name" value="Tetratricopeptide repeat domain"/>
    <property type="match status" value="1"/>
</dbReference>
<dbReference type="PANTHER" id="PTHR46082">
    <property type="entry name" value="ATP/GTP-BINDING PROTEIN-RELATED"/>
    <property type="match status" value="1"/>
</dbReference>
<dbReference type="InterPro" id="IPR056681">
    <property type="entry name" value="DUF7779"/>
</dbReference>
<organism evidence="4 5">
    <name type="scientific">Aulographum hederae CBS 113979</name>
    <dbReference type="NCBI Taxonomy" id="1176131"/>
    <lineage>
        <taxon>Eukaryota</taxon>
        <taxon>Fungi</taxon>
        <taxon>Dikarya</taxon>
        <taxon>Ascomycota</taxon>
        <taxon>Pezizomycotina</taxon>
        <taxon>Dothideomycetes</taxon>
        <taxon>Pleosporomycetidae</taxon>
        <taxon>Aulographales</taxon>
        <taxon>Aulographaceae</taxon>
    </lineage>
</organism>
<evidence type="ECO:0000259" key="2">
    <source>
        <dbReference type="Pfam" id="PF00931"/>
    </source>
</evidence>
<feature type="region of interest" description="Disordered" evidence="1">
    <location>
        <begin position="336"/>
        <end position="385"/>
    </location>
</feature>
<reference evidence="4" key="1">
    <citation type="journal article" date="2020" name="Stud. Mycol.">
        <title>101 Dothideomycetes genomes: a test case for predicting lifestyles and emergence of pathogens.</title>
        <authorList>
            <person name="Haridas S."/>
            <person name="Albert R."/>
            <person name="Binder M."/>
            <person name="Bloem J."/>
            <person name="Labutti K."/>
            <person name="Salamov A."/>
            <person name="Andreopoulos B."/>
            <person name="Baker S."/>
            <person name="Barry K."/>
            <person name="Bills G."/>
            <person name="Bluhm B."/>
            <person name="Cannon C."/>
            <person name="Castanera R."/>
            <person name="Culley D."/>
            <person name="Daum C."/>
            <person name="Ezra D."/>
            <person name="Gonzalez J."/>
            <person name="Henrissat B."/>
            <person name="Kuo A."/>
            <person name="Liang C."/>
            <person name="Lipzen A."/>
            <person name="Lutzoni F."/>
            <person name="Magnuson J."/>
            <person name="Mondo S."/>
            <person name="Nolan M."/>
            <person name="Ohm R."/>
            <person name="Pangilinan J."/>
            <person name="Park H.-J."/>
            <person name="Ramirez L."/>
            <person name="Alfaro M."/>
            <person name="Sun H."/>
            <person name="Tritt A."/>
            <person name="Yoshinaga Y."/>
            <person name="Zwiers L.-H."/>
            <person name="Turgeon B."/>
            <person name="Goodwin S."/>
            <person name="Spatafora J."/>
            <person name="Crous P."/>
            <person name="Grigoriev I."/>
        </authorList>
    </citation>
    <scope>NUCLEOTIDE SEQUENCE</scope>
    <source>
        <strain evidence="4">CBS 113979</strain>
    </source>
</reference>
<evidence type="ECO:0000313" key="5">
    <source>
        <dbReference type="Proteomes" id="UP000800041"/>
    </source>
</evidence>
<evidence type="ECO:0000259" key="3">
    <source>
        <dbReference type="Pfam" id="PF25000"/>
    </source>
</evidence>
<dbReference type="OrthoDB" id="20872at2759"/>
<keyword evidence="5" id="KW-1185">Reference proteome</keyword>
<dbReference type="Gene3D" id="3.40.50.300">
    <property type="entry name" value="P-loop containing nucleotide triphosphate hydrolases"/>
    <property type="match status" value="1"/>
</dbReference>
<dbReference type="Pfam" id="PF25000">
    <property type="entry name" value="DUF7779"/>
    <property type="match status" value="1"/>
</dbReference>
<dbReference type="EMBL" id="ML977200">
    <property type="protein sequence ID" value="KAF1981387.1"/>
    <property type="molecule type" value="Genomic_DNA"/>
</dbReference>
<dbReference type="Proteomes" id="UP000800041">
    <property type="component" value="Unassembled WGS sequence"/>
</dbReference>